<evidence type="ECO:0000256" key="2">
    <source>
        <dbReference type="ARBA" id="ARBA00022630"/>
    </source>
</evidence>
<accession>A0AA39XX85</accession>
<dbReference type="InterPro" id="IPR036188">
    <property type="entry name" value="FAD/NAD-bd_sf"/>
</dbReference>
<dbReference type="Pfam" id="PF00743">
    <property type="entry name" value="FMO-like"/>
    <property type="match status" value="1"/>
</dbReference>
<dbReference type="PANTHER" id="PTHR42877">
    <property type="entry name" value="L-ORNITHINE N(5)-MONOOXYGENASE-RELATED"/>
    <property type="match status" value="1"/>
</dbReference>
<evidence type="ECO:0000256" key="3">
    <source>
        <dbReference type="ARBA" id="ARBA00022827"/>
    </source>
</evidence>
<dbReference type="InterPro" id="IPR020946">
    <property type="entry name" value="Flavin_mOase-like"/>
</dbReference>
<dbReference type="GO" id="GO:0050660">
    <property type="term" value="F:flavin adenine dinucleotide binding"/>
    <property type="evidence" value="ECO:0007669"/>
    <property type="project" value="InterPro"/>
</dbReference>
<dbReference type="SUPFAM" id="SSF51905">
    <property type="entry name" value="FAD/NAD(P)-binding domain"/>
    <property type="match status" value="2"/>
</dbReference>
<dbReference type="GO" id="GO:0004499">
    <property type="term" value="F:N,N-dimethylaniline monooxygenase activity"/>
    <property type="evidence" value="ECO:0007669"/>
    <property type="project" value="InterPro"/>
</dbReference>
<comment type="caution">
    <text evidence="5">The sequence shown here is derived from an EMBL/GenBank/DDBJ whole genome shotgun (WGS) entry which is preliminary data.</text>
</comment>
<evidence type="ECO:0000256" key="4">
    <source>
        <dbReference type="ARBA" id="ARBA00023002"/>
    </source>
</evidence>
<reference evidence="5" key="1">
    <citation type="submission" date="2023-06" db="EMBL/GenBank/DDBJ databases">
        <title>Genome-scale phylogeny and comparative genomics of the fungal order Sordariales.</title>
        <authorList>
            <consortium name="Lawrence Berkeley National Laboratory"/>
            <person name="Hensen N."/>
            <person name="Bonometti L."/>
            <person name="Westerberg I."/>
            <person name="Brannstrom I.O."/>
            <person name="Guillou S."/>
            <person name="Cros-Aarteil S."/>
            <person name="Calhoun S."/>
            <person name="Haridas S."/>
            <person name="Kuo A."/>
            <person name="Mondo S."/>
            <person name="Pangilinan J."/>
            <person name="Riley R."/>
            <person name="Labutti K."/>
            <person name="Andreopoulos B."/>
            <person name="Lipzen A."/>
            <person name="Chen C."/>
            <person name="Yanf M."/>
            <person name="Daum C."/>
            <person name="Ng V."/>
            <person name="Clum A."/>
            <person name="Steindorff A."/>
            <person name="Ohm R."/>
            <person name="Martin F."/>
            <person name="Silar P."/>
            <person name="Natvig D."/>
            <person name="Lalanne C."/>
            <person name="Gautier V."/>
            <person name="Ament-Velasquez S.L."/>
            <person name="Kruys A."/>
            <person name="Hutchinson M.I."/>
            <person name="Powell A.J."/>
            <person name="Barry K."/>
            <person name="Miller A.N."/>
            <person name="Grigoriev I.V."/>
            <person name="Debuchy R."/>
            <person name="Gladieux P."/>
            <person name="Thoren M.H."/>
            <person name="Johannesson H."/>
        </authorList>
    </citation>
    <scope>NUCLEOTIDE SEQUENCE</scope>
    <source>
        <strain evidence="5">SMH2532-1</strain>
    </source>
</reference>
<organism evidence="5 6">
    <name type="scientific">Cercophora newfieldiana</name>
    <dbReference type="NCBI Taxonomy" id="92897"/>
    <lineage>
        <taxon>Eukaryota</taxon>
        <taxon>Fungi</taxon>
        <taxon>Dikarya</taxon>
        <taxon>Ascomycota</taxon>
        <taxon>Pezizomycotina</taxon>
        <taxon>Sordariomycetes</taxon>
        <taxon>Sordariomycetidae</taxon>
        <taxon>Sordariales</taxon>
        <taxon>Lasiosphaeriaceae</taxon>
        <taxon>Cercophora</taxon>
    </lineage>
</organism>
<keyword evidence="2" id="KW-0285">Flavoprotein</keyword>
<keyword evidence="6" id="KW-1185">Reference proteome</keyword>
<proteinExistence type="inferred from homology"/>
<evidence type="ECO:0000313" key="6">
    <source>
        <dbReference type="Proteomes" id="UP001174936"/>
    </source>
</evidence>
<gene>
    <name evidence="5" type="ORF">B0T16DRAFT_516194</name>
</gene>
<dbReference type="GO" id="GO:0050661">
    <property type="term" value="F:NADP binding"/>
    <property type="evidence" value="ECO:0007669"/>
    <property type="project" value="InterPro"/>
</dbReference>
<protein>
    <recommendedName>
        <fullName evidence="7">Monooxygenase</fullName>
    </recommendedName>
</protein>
<evidence type="ECO:0000313" key="5">
    <source>
        <dbReference type="EMBL" id="KAK0641754.1"/>
    </source>
</evidence>
<sequence length="512" mass="58011">MTADSSQDPVGEASYSQFACIGAGFSGIGLGAMLKRRYNISDVRMFERESDLGGTWMINQYPGCACDVPSILYSYSFETNPRWDCILPPREDTKAYLRDVATKYNLIDKISFNSTVEKCEWIEEKSRWRMTVRDNATDHPFIHEAQFLFSGVGLFSEPRGLDIPGIENFSGPVVHPARWPQGLDLTDKKVVVFGNGCSACQIVAATVEQTAHTTQVIRSKHWIIPNMKEMINWSPFGTLTKYAPWTVSMQRSLLFWVTEMEYPAFLMNGFASWLRRRAARAAVANIKATAPEKYHDLLIPNFEMGYKRRIFDPGYLKSLNSDKITLTDEPVLEIVPEGIRTKDGVTEADVIVSATGFKTNRFLVDIDVVGRNGERLQQHWSKLGGATAYDCSAVSGFPNFFFMCGPNSGTGHTSLIMAIENSINLGLRVIKPVLDGKATSVELKPGAEQEYAKKLQADLKKRVWASAEGHTWYIDENKETGEKWNASMYPWWQVYHWYRSVFPTWKDWDLQK</sequence>
<name>A0AA39XX85_9PEZI</name>
<comment type="similarity">
    <text evidence="1">Belongs to the FAD-binding monooxygenase family.</text>
</comment>
<dbReference type="Proteomes" id="UP001174936">
    <property type="component" value="Unassembled WGS sequence"/>
</dbReference>
<keyword evidence="3" id="KW-0274">FAD</keyword>
<evidence type="ECO:0008006" key="7">
    <source>
        <dbReference type="Google" id="ProtNLM"/>
    </source>
</evidence>
<dbReference type="PANTHER" id="PTHR42877:SF10">
    <property type="entry name" value="L-ORNITHINE N(5)-OXYGENASE"/>
    <property type="match status" value="1"/>
</dbReference>
<dbReference type="Gene3D" id="3.50.50.60">
    <property type="entry name" value="FAD/NAD(P)-binding domain"/>
    <property type="match status" value="2"/>
</dbReference>
<evidence type="ECO:0000256" key="1">
    <source>
        <dbReference type="ARBA" id="ARBA00010139"/>
    </source>
</evidence>
<dbReference type="EMBL" id="JAULSV010000006">
    <property type="protein sequence ID" value="KAK0641754.1"/>
    <property type="molecule type" value="Genomic_DNA"/>
</dbReference>
<dbReference type="InterPro" id="IPR051209">
    <property type="entry name" value="FAD-bind_Monooxygenase_sf"/>
</dbReference>
<keyword evidence="4" id="KW-0560">Oxidoreductase</keyword>
<dbReference type="AlphaFoldDB" id="A0AA39XX85"/>